<dbReference type="CDD" id="cd06558">
    <property type="entry name" value="crotonase-like"/>
    <property type="match status" value="1"/>
</dbReference>
<evidence type="ECO:0000313" key="2">
    <source>
        <dbReference type="Proteomes" id="UP000562929"/>
    </source>
</evidence>
<accession>A0A8H4Q8Y5</accession>
<protein>
    <submittedName>
        <fullName evidence="1">Enoyl-CoA hydratase/isomerase</fullName>
    </submittedName>
</protein>
<dbReference type="OrthoDB" id="1696280at2759"/>
<dbReference type="GO" id="GO:0005777">
    <property type="term" value="C:peroxisome"/>
    <property type="evidence" value="ECO:0007669"/>
    <property type="project" value="TreeGrafter"/>
</dbReference>
<dbReference type="Pfam" id="PF00378">
    <property type="entry name" value="ECH_1"/>
    <property type="match status" value="1"/>
</dbReference>
<dbReference type="PANTHER" id="PTHR11941:SF75">
    <property type="entry name" value="ENOYL-COA HYDRATASE_ISOMERASE FAMILY PROTEIN"/>
    <property type="match status" value="1"/>
</dbReference>
<dbReference type="Gene3D" id="3.90.226.10">
    <property type="entry name" value="2-enoyl-CoA Hydratase, Chain A, domain 1"/>
    <property type="match status" value="1"/>
</dbReference>
<keyword evidence="2" id="KW-1185">Reference proteome</keyword>
<evidence type="ECO:0000313" key="1">
    <source>
        <dbReference type="EMBL" id="KAF4589878.1"/>
    </source>
</evidence>
<organism evidence="1 2">
    <name type="scientific">Ophiocordyceps camponoti-floridani</name>
    <dbReference type="NCBI Taxonomy" id="2030778"/>
    <lineage>
        <taxon>Eukaryota</taxon>
        <taxon>Fungi</taxon>
        <taxon>Dikarya</taxon>
        <taxon>Ascomycota</taxon>
        <taxon>Pezizomycotina</taxon>
        <taxon>Sordariomycetes</taxon>
        <taxon>Hypocreomycetidae</taxon>
        <taxon>Hypocreales</taxon>
        <taxon>Ophiocordycipitaceae</taxon>
        <taxon>Ophiocordyceps</taxon>
    </lineage>
</organism>
<proteinExistence type="predicted"/>
<sequence>MAVGLGTRPRGGSGRAPWGLYSTFCMPRTLDVLQVSRPAGVLITTSGIPKFYSNGLDLEHSFNTDGFWPLLYSVWRRFLTYPMPTIALINGHAFAGGLMLSMAHDYRLAPSPRGYICLNELLFGAPMKPAMLAIFRHKLPASTLTPLALEARRYDAAEAVAAGLADGIAKYFDDVLAFIRHRDLTEKAKSGVYGSIKAELYSPLIAYLSGPGLDAAEARYDDDRRDEAERKEFATVWYEQWRKDNESKL</sequence>
<dbReference type="InterPro" id="IPR001753">
    <property type="entry name" value="Enoyl-CoA_hydra/iso"/>
</dbReference>
<reference evidence="1 2" key="1">
    <citation type="journal article" date="2020" name="G3 (Bethesda)">
        <title>Genetic Underpinnings of Host Manipulation by Ophiocordyceps as Revealed by Comparative Transcriptomics.</title>
        <authorList>
            <person name="Will I."/>
            <person name="Das B."/>
            <person name="Trinh T."/>
            <person name="Brachmann A."/>
            <person name="Ohm R.A."/>
            <person name="de Bekker C."/>
        </authorList>
    </citation>
    <scope>NUCLEOTIDE SEQUENCE [LARGE SCALE GENOMIC DNA]</scope>
    <source>
        <strain evidence="1 2">EC05</strain>
    </source>
</reference>
<dbReference type="Proteomes" id="UP000562929">
    <property type="component" value="Unassembled WGS sequence"/>
</dbReference>
<dbReference type="PANTHER" id="PTHR11941">
    <property type="entry name" value="ENOYL-COA HYDRATASE-RELATED"/>
    <property type="match status" value="1"/>
</dbReference>
<dbReference type="InterPro" id="IPR029045">
    <property type="entry name" value="ClpP/crotonase-like_dom_sf"/>
</dbReference>
<comment type="caution">
    <text evidence="1">The sequence shown here is derived from an EMBL/GenBank/DDBJ whole genome shotgun (WGS) entry which is preliminary data.</text>
</comment>
<name>A0A8H4Q8Y5_9HYPO</name>
<dbReference type="SUPFAM" id="SSF52096">
    <property type="entry name" value="ClpP/crotonase"/>
    <property type="match status" value="1"/>
</dbReference>
<gene>
    <name evidence="1" type="ORF">GQ602_003767</name>
</gene>
<dbReference type="GO" id="GO:0004165">
    <property type="term" value="F:delta(3)-delta(2)-enoyl-CoA isomerase activity"/>
    <property type="evidence" value="ECO:0007669"/>
    <property type="project" value="TreeGrafter"/>
</dbReference>
<dbReference type="AlphaFoldDB" id="A0A8H4Q8Y5"/>
<dbReference type="GO" id="GO:0006635">
    <property type="term" value="P:fatty acid beta-oxidation"/>
    <property type="evidence" value="ECO:0007669"/>
    <property type="project" value="TreeGrafter"/>
</dbReference>
<keyword evidence="1" id="KW-0413">Isomerase</keyword>
<dbReference type="EMBL" id="JAACLJ010000003">
    <property type="protein sequence ID" value="KAF4589878.1"/>
    <property type="molecule type" value="Genomic_DNA"/>
</dbReference>